<dbReference type="Pfam" id="PF00106">
    <property type="entry name" value="adh_short"/>
    <property type="match status" value="1"/>
</dbReference>
<dbReference type="EMBL" id="JAGTJR010000041">
    <property type="protein sequence ID" value="KAH7032188.1"/>
    <property type="molecule type" value="Genomic_DNA"/>
</dbReference>
<sequence length="249" mass="26792">MSQYTQVTLITGANRGLGRALVEHYLQQPNTFVAAGVRDPAHQTAQALSQLQPAEGSKLAVLQLESKSDADHAAAVETLQRDHGIDRLDIVVSNAGICRLARLDEVELSELRDHVEVNAIAVVRLFQTTLPLLRKAARPRLLVMGSMAGSVGSMLTFPFPQGAYASSKAATNAIVRKIQMENDWLIALSIHPGWAQTDMGNDGARAVGMEKAAVPVEDSINGIISILDKADNKTVLGLFLDYAGTESPW</sequence>
<dbReference type="PRINTS" id="PR00081">
    <property type="entry name" value="GDHRDH"/>
</dbReference>
<accession>A0ABQ8FX34</accession>
<dbReference type="PANTHER" id="PTHR43544:SF7">
    <property type="entry name" value="NADB-LER2"/>
    <property type="match status" value="1"/>
</dbReference>
<evidence type="ECO:0008006" key="6">
    <source>
        <dbReference type="Google" id="ProtNLM"/>
    </source>
</evidence>
<keyword evidence="3" id="KW-0560">Oxidoreductase</keyword>
<dbReference type="Proteomes" id="UP000774617">
    <property type="component" value="Unassembled WGS sequence"/>
</dbReference>
<organism evidence="4 5">
    <name type="scientific">Macrophomina phaseolina</name>
    <dbReference type="NCBI Taxonomy" id="35725"/>
    <lineage>
        <taxon>Eukaryota</taxon>
        <taxon>Fungi</taxon>
        <taxon>Dikarya</taxon>
        <taxon>Ascomycota</taxon>
        <taxon>Pezizomycotina</taxon>
        <taxon>Dothideomycetes</taxon>
        <taxon>Dothideomycetes incertae sedis</taxon>
        <taxon>Botryosphaeriales</taxon>
        <taxon>Botryosphaeriaceae</taxon>
        <taxon>Macrophomina</taxon>
    </lineage>
</organism>
<name>A0ABQ8FX34_9PEZI</name>
<protein>
    <recommendedName>
        <fullName evidence="6">Short-chain dehydrogenase/reductase SDR</fullName>
    </recommendedName>
</protein>
<reference evidence="4 5" key="1">
    <citation type="journal article" date="2021" name="Nat. Commun.">
        <title>Genetic determinants of endophytism in the Arabidopsis root mycobiome.</title>
        <authorList>
            <person name="Mesny F."/>
            <person name="Miyauchi S."/>
            <person name="Thiergart T."/>
            <person name="Pickel B."/>
            <person name="Atanasova L."/>
            <person name="Karlsson M."/>
            <person name="Huettel B."/>
            <person name="Barry K.W."/>
            <person name="Haridas S."/>
            <person name="Chen C."/>
            <person name="Bauer D."/>
            <person name="Andreopoulos W."/>
            <person name="Pangilinan J."/>
            <person name="LaButti K."/>
            <person name="Riley R."/>
            <person name="Lipzen A."/>
            <person name="Clum A."/>
            <person name="Drula E."/>
            <person name="Henrissat B."/>
            <person name="Kohler A."/>
            <person name="Grigoriev I.V."/>
            <person name="Martin F.M."/>
            <person name="Hacquard S."/>
        </authorList>
    </citation>
    <scope>NUCLEOTIDE SEQUENCE [LARGE SCALE GENOMIC DNA]</scope>
    <source>
        <strain evidence="4 5">MPI-SDFR-AT-0080</strain>
    </source>
</reference>
<evidence type="ECO:0000256" key="1">
    <source>
        <dbReference type="ARBA" id="ARBA00006484"/>
    </source>
</evidence>
<dbReference type="InterPro" id="IPR020904">
    <property type="entry name" value="Sc_DH/Rdtase_CS"/>
</dbReference>
<dbReference type="InterPro" id="IPR036291">
    <property type="entry name" value="NAD(P)-bd_dom_sf"/>
</dbReference>
<keyword evidence="5" id="KW-1185">Reference proteome</keyword>
<dbReference type="PROSITE" id="PS00061">
    <property type="entry name" value="ADH_SHORT"/>
    <property type="match status" value="1"/>
</dbReference>
<dbReference type="InterPro" id="IPR051468">
    <property type="entry name" value="Fungal_SecMetab_SDRs"/>
</dbReference>
<evidence type="ECO:0000313" key="4">
    <source>
        <dbReference type="EMBL" id="KAH7032188.1"/>
    </source>
</evidence>
<evidence type="ECO:0000256" key="2">
    <source>
        <dbReference type="ARBA" id="ARBA00022857"/>
    </source>
</evidence>
<comment type="similarity">
    <text evidence="1">Belongs to the short-chain dehydrogenases/reductases (SDR) family.</text>
</comment>
<dbReference type="PANTHER" id="PTHR43544">
    <property type="entry name" value="SHORT-CHAIN DEHYDROGENASE/REDUCTASE"/>
    <property type="match status" value="1"/>
</dbReference>
<dbReference type="SUPFAM" id="SSF51735">
    <property type="entry name" value="NAD(P)-binding Rossmann-fold domains"/>
    <property type="match status" value="1"/>
</dbReference>
<evidence type="ECO:0000256" key="3">
    <source>
        <dbReference type="ARBA" id="ARBA00023002"/>
    </source>
</evidence>
<dbReference type="InterPro" id="IPR002347">
    <property type="entry name" value="SDR_fam"/>
</dbReference>
<dbReference type="CDD" id="cd05325">
    <property type="entry name" value="carb_red_sniffer_like_SDR_c"/>
    <property type="match status" value="1"/>
</dbReference>
<keyword evidence="2" id="KW-0521">NADP</keyword>
<evidence type="ECO:0000313" key="5">
    <source>
        <dbReference type="Proteomes" id="UP000774617"/>
    </source>
</evidence>
<dbReference type="Gene3D" id="3.40.50.720">
    <property type="entry name" value="NAD(P)-binding Rossmann-like Domain"/>
    <property type="match status" value="1"/>
</dbReference>
<proteinExistence type="inferred from homology"/>
<gene>
    <name evidence="4" type="ORF">B0J12DRAFT_703984</name>
</gene>
<comment type="caution">
    <text evidence="4">The sequence shown here is derived from an EMBL/GenBank/DDBJ whole genome shotgun (WGS) entry which is preliminary data.</text>
</comment>